<feature type="transmembrane region" description="Helical" evidence="1">
    <location>
        <begin position="120"/>
        <end position="140"/>
    </location>
</feature>
<dbReference type="InterPro" id="IPR025635">
    <property type="entry name" value="DUF4293"/>
</dbReference>
<name>A0A1I6R335_9FLAO</name>
<keyword evidence="1" id="KW-0812">Transmembrane</keyword>
<evidence type="ECO:0000313" key="3">
    <source>
        <dbReference type="Proteomes" id="UP000199312"/>
    </source>
</evidence>
<dbReference type="Proteomes" id="UP000199312">
    <property type="component" value="Unassembled WGS sequence"/>
</dbReference>
<protein>
    <submittedName>
        <fullName evidence="2">Transcription termination factor Rho</fullName>
    </submittedName>
</protein>
<organism evidence="2 3">
    <name type="scientific">Lutibacter maritimus</name>
    <dbReference type="NCBI Taxonomy" id="593133"/>
    <lineage>
        <taxon>Bacteria</taxon>
        <taxon>Pseudomonadati</taxon>
        <taxon>Bacteroidota</taxon>
        <taxon>Flavobacteriia</taxon>
        <taxon>Flavobacteriales</taxon>
        <taxon>Flavobacteriaceae</taxon>
        <taxon>Lutibacter</taxon>
    </lineage>
</organism>
<dbReference type="Pfam" id="PF14126">
    <property type="entry name" value="DUF4293"/>
    <property type="match status" value="1"/>
</dbReference>
<reference evidence="3" key="1">
    <citation type="submission" date="2016-10" db="EMBL/GenBank/DDBJ databases">
        <authorList>
            <person name="Varghese N."/>
            <person name="Submissions S."/>
        </authorList>
    </citation>
    <scope>NUCLEOTIDE SEQUENCE [LARGE SCALE GENOMIC DNA]</scope>
    <source>
        <strain evidence="3">DSM 24450</strain>
    </source>
</reference>
<dbReference type="EMBL" id="FOZP01000005">
    <property type="protein sequence ID" value="SFS59103.1"/>
    <property type="molecule type" value="Genomic_DNA"/>
</dbReference>
<accession>A0A1I6R335</accession>
<proteinExistence type="predicted"/>
<sequence>MYFCNLLNKTMIQRIQTIYLLIATIASGGLIFFLDLWKNVEGNAFYVMDAFSSGNKLLVVLSLLFFISAILTFIAIFLYKNRKLQFVIGRFSILINFILLGILVYFSQNLSGETIVSEKGIGLIIPILTIVLVVLANRAIKRDEELVKSVDRLR</sequence>
<gene>
    <name evidence="2" type="ORF">SAMN04488006_2128</name>
</gene>
<evidence type="ECO:0000313" key="2">
    <source>
        <dbReference type="EMBL" id="SFS59103.1"/>
    </source>
</evidence>
<feature type="transmembrane region" description="Helical" evidence="1">
    <location>
        <begin position="91"/>
        <end position="108"/>
    </location>
</feature>
<dbReference type="AlphaFoldDB" id="A0A1I6R335"/>
<feature type="transmembrane region" description="Helical" evidence="1">
    <location>
        <begin position="57"/>
        <end position="79"/>
    </location>
</feature>
<keyword evidence="1" id="KW-0472">Membrane</keyword>
<keyword evidence="3" id="KW-1185">Reference proteome</keyword>
<evidence type="ECO:0000256" key="1">
    <source>
        <dbReference type="SAM" id="Phobius"/>
    </source>
</evidence>
<dbReference type="STRING" id="593133.SAMN04488006_2128"/>
<keyword evidence="1" id="KW-1133">Transmembrane helix</keyword>
<feature type="transmembrane region" description="Helical" evidence="1">
    <location>
        <begin position="18"/>
        <end position="37"/>
    </location>
</feature>